<dbReference type="PANTHER" id="PTHR46455:SF6">
    <property type="entry name" value="RE22408P-RELATED"/>
    <property type="match status" value="1"/>
</dbReference>
<sequence>MAAVTDDFVKKCEVKQNEALGRFVVAQCNLRAGETVLLEQPIVVLPHMGDRRCSKCFKLTQSFCRKGTDIWKHYQEHAFAPLEASGVLRHLQTEADEDLVQGLLSILDVNAYEIRAPEAGGSMKGLYRRAALFAHSCIPNLVTAIDEERRIKVYANRFIAAGEILYICYTNVLLGTEERREILKVGKYFHCSCPRCQDPTELGTHMSSFICSHCSCPDGFIIRHAGDGHEFVSNMLERAKEEIFHAKDDIYRLELLLAKLSRLLHRNHYLMLDLKQNIASILRQILQNITHRPNRKVYERKIRLCQEILLVLKVVAPGISRLKAIALYELANTQAELARKQYSEQELSASDLQATLEQVEVMIRESLRMLLFEPLATPEGQLSRSLLRELKELQDDIKNIQESNDD</sequence>
<keyword evidence="3" id="KW-1185">Reference proteome</keyword>
<feature type="domain" description="SET" evidence="1">
    <location>
        <begin position="10"/>
        <end position="170"/>
    </location>
</feature>
<dbReference type="Pfam" id="PF00856">
    <property type="entry name" value="SET"/>
    <property type="match status" value="1"/>
</dbReference>
<dbReference type="PANTHER" id="PTHR46455">
    <property type="entry name" value="SET AND MYND DOMAIN CONTAINING, ARTHROPOD-SPECIFIC, MEMBER 4, ISOFORM A"/>
    <property type="match status" value="1"/>
</dbReference>
<gene>
    <name evidence="2" type="ORF">M5D96_007422</name>
</gene>
<dbReference type="Gene3D" id="1.25.40.10">
    <property type="entry name" value="Tetratricopeptide repeat domain"/>
    <property type="match status" value="1"/>
</dbReference>
<dbReference type="InterPro" id="IPR046341">
    <property type="entry name" value="SET_dom_sf"/>
</dbReference>
<dbReference type="EMBL" id="JAMKOV010000005">
    <property type="protein sequence ID" value="KAI8039997.1"/>
    <property type="molecule type" value="Genomic_DNA"/>
</dbReference>
<dbReference type="GO" id="GO:0008276">
    <property type="term" value="F:protein methyltransferase activity"/>
    <property type="evidence" value="ECO:0007669"/>
    <property type="project" value="UniProtKB-ARBA"/>
</dbReference>
<dbReference type="CDD" id="cd20071">
    <property type="entry name" value="SET_SMYD"/>
    <property type="match status" value="1"/>
</dbReference>
<proteinExistence type="predicted"/>
<dbReference type="InterPro" id="IPR053010">
    <property type="entry name" value="SET_SmydA-8"/>
</dbReference>
<dbReference type="PROSITE" id="PS50280">
    <property type="entry name" value="SET"/>
    <property type="match status" value="1"/>
</dbReference>
<evidence type="ECO:0000313" key="3">
    <source>
        <dbReference type="Proteomes" id="UP001059596"/>
    </source>
</evidence>
<accession>A0A9Q0BPP3</accession>
<name>A0A9Q0BPP3_9MUSC</name>
<protein>
    <recommendedName>
        <fullName evidence="1">SET domain-containing protein</fullName>
    </recommendedName>
</protein>
<dbReference type="SUPFAM" id="SSF82199">
    <property type="entry name" value="SET domain"/>
    <property type="match status" value="1"/>
</dbReference>
<dbReference type="GO" id="GO:0008757">
    <property type="term" value="F:S-adenosylmethionine-dependent methyltransferase activity"/>
    <property type="evidence" value="ECO:0007669"/>
    <property type="project" value="UniProtKB-ARBA"/>
</dbReference>
<dbReference type="GO" id="GO:0008170">
    <property type="term" value="F:N-methyltransferase activity"/>
    <property type="evidence" value="ECO:0007669"/>
    <property type="project" value="UniProtKB-ARBA"/>
</dbReference>
<evidence type="ECO:0000259" key="1">
    <source>
        <dbReference type="PROSITE" id="PS50280"/>
    </source>
</evidence>
<evidence type="ECO:0000313" key="2">
    <source>
        <dbReference type="EMBL" id="KAI8039997.1"/>
    </source>
</evidence>
<dbReference type="AlphaFoldDB" id="A0A9Q0BPP3"/>
<comment type="caution">
    <text evidence="2">The sequence shown here is derived from an EMBL/GenBank/DDBJ whole genome shotgun (WGS) entry which is preliminary data.</text>
</comment>
<dbReference type="Proteomes" id="UP001059596">
    <property type="component" value="Unassembled WGS sequence"/>
</dbReference>
<dbReference type="InterPro" id="IPR001214">
    <property type="entry name" value="SET_dom"/>
</dbReference>
<reference evidence="2" key="1">
    <citation type="journal article" date="2023" name="Genome Biol. Evol.">
        <title>Long-read-based Genome Assembly of Drosophila gunungcola Reveals Fewer Chemosensory Genes in Flower-breeding Species.</title>
        <authorList>
            <person name="Negi A."/>
            <person name="Liao B.Y."/>
            <person name="Yeh S.D."/>
        </authorList>
    </citation>
    <scope>NUCLEOTIDE SEQUENCE</scope>
    <source>
        <strain evidence="2">Sukarami</strain>
    </source>
</reference>
<organism evidence="2 3">
    <name type="scientific">Drosophila gunungcola</name>
    <name type="common">fruit fly</name>
    <dbReference type="NCBI Taxonomy" id="103775"/>
    <lineage>
        <taxon>Eukaryota</taxon>
        <taxon>Metazoa</taxon>
        <taxon>Ecdysozoa</taxon>
        <taxon>Arthropoda</taxon>
        <taxon>Hexapoda</taxon>
        <taxon>Insecta</taxon>
        <taxon>Pterygota</taxon>
        <taxon>Neoptera</taxon>
        <taxon>Endopterygota</taxon>
        <taxon>Diptera</taxon>
        <taxon>Brachycera</taxon>
        <taxon>Muscomorpha</taxon>
        <taxon>Ephydroidea</taxon>
        <taxon>Drosophilidae</taxon>
        <taxon>Drosophila</taxon>
        <taxon>Sophophora</taxon>
    </lineage>
</organism>
<dbReference type="Gene3D" id="2.170.270.10">
    <property type="entry name" value="SET domain"/>
    <property type="match status" value="1"/>
</dbReference>
<dbReference type="InterPro" id="IPR011990">
    <property type="entry name" value="TPR-like_helical_dom_sf"/>
</dbReference>